<dbReference type="GO" id="GO:0071949">
    <property type="term" value="F:FAD binding"/>
    <property type="evidence" value="ECO:0007669"/>
    <property type="project" value="TreeGrafter"/>
</dbReference>
<feature type="binding site" evidence="2">
    <location>
        <position position="222"/>
    </location>
    <ligand>
        <name>FAD</name>
        <dbReference type="ChEBI" id="CHEBI:57692"/>
    </ligand>
</feature>
<dbReference type="InterPro" id="IPR014729">
    <property type="entry name" value="Rossmann-like_a/b/a_fold"/>
</dbReference>
<evidence type="ECO:0000313" key="5">
    <source>
        <dbReference type="Proteomes" id="UP000001307"/>
    </source>
</evidence>
<accession>E4X0H2</accession>
<dbReference type="InterPro" id="IPR006050">
    <property type="entry name" value="DNA_photolyase_N"/>
</dbReference>
<organism evidence="4">
    <name type="scientific">Oikopleura dioica</name>
    <name type="common">Tunicate</name>
    <dbReference type="NCBI Taxonomy" id="34765"/>
    <lineage>
        <taxon>Eukaryota</taxon>
        <taxon>Metazoa</taxon>
        <taxon>Chordata</taxon>
        <taxon>Tunicata</taxon>
        <taxon>Appendicularia</taxon>
        <taxon>Copelata</taxon>
        <taxon>Oikopleuridae</taxon>
        <taxon>Oikopleura</taxon>
    </lineage>
</organism>
<evidence type="ECO:0000256" key="2">
    <source>
        <dbReference type="PIRSR" id="PIRSR602081-1"/>
    </source>
</evidence>
<dbReference type="GO" id="GO:0032922">
    <property type="term" value="P:circadian regulation of gene expression"/>
    <property type="evidence" value="ECO:0007669"/>
    <property type="project" value="TreeGrafter"/>
</dbReference>
<dbReference type="PROSITE" id="PS51645">
    <property type="entry name" value="PHR_CRY_ALPHA_BETA"/>
    <property type="match status" value="1"/>
</dbReference>
<keyword evidence="2" id="KW-0274">FAD</keyword>
<comment type="cofactor">
    <cofactor evidence="2">
        <name>FAD</name>
        <dbReference type="ChEBI" id="CHEBI:57692"/>
    </cofactor>
    <text evidence="2">Binds 1 FAD per subunit.</text>
</comment>
<protein>
    <recommendedName>
        <fullName evidence="3">Photolyase/cryptochrome alpha/beta domain-containing protein</fullName>
    </recommendedName>
</protein>
<dbReference type="OrthoDB" id="435881at2759"/>
<dbReference type="PANTHER" id="PTHR11455:SF18">
    <property type="entry name" value="SI:CH1073-390K14.1"/>
    <property type="match status" value="1"/>
</dbReference>
<dbReference type="Gene3D" id="3.40.50.620">
    <property type="entry name" value="HUPs"/>
    <property type="match status" value="1"/>
</dbReference>
<dbReference type="GO" id="GO:0003904">
    <property type="term" value="F:deoxyribodipyrimidine photo-lyase activity"/>
    <property type="evidence" value="ECO:0007669"/>
    <property type="project" value="TreeGrafter"/>
</dbReference>
<dbReference type="InterPro" id="IPR036134">
    <property type="entry name" value="Crypto/Photolyase_FAD-like_sf"/>
</dbReference>
<dbReference type="GO" id="GO:0005634">
    <property type="term" value="C:nucleus"/>
    <property type="evidence" value="ECO:0007669"/>
    <property type="project" value="TreeGrafter"/>
</dbReference>
<sequence>MGKFEKALFIFRRDYRLFDNVGWIAAAKASDKIIPAFIFTPEQIDASKNSYKNDNCVQFMIESLKDLDKQLEGKLSLFYGANTVVVADLISEFGVDAVYVNADYTPYSKKRDADIEAICDEHQVPFVSSHDMCLVDPGEIVIKEGTKFEPSFFNKVMELKTRKSEAAPEISSEKVKKSEFSIDWKKTKEFYDKNDKIELKGGRSVALKIIEKVKSDKFQKQYGCVPTAFREGTFPKMKTTELAAYLRFGCVSTREVVEEFEKLNKRMLITQTIRRDYWVHMFHNFPHQMGIGKPGKCLKLKFEDIECRDGNPSRHGTARHGTARALPCRAVSQNFFTARHGTCRAAPAAPYFLTILLNFVS</sequence>
<evidence type="ECO:0000313" key="4">
    <source>
        <dbReference type="EMBL" id="CBY23271.1"/>
    </source>
</evidence>
<dbReference type="GO" id="GO:0005737">
    <property type="term" value="C:cytoplasm"/>
    <property type="evidence" value="ECO:0007669"/>
    <property type="project" value="TreeGrafter"/>
</dbReference>
<reference evidence="4" key="1">
    <citation type="journal article" date="2010" name="Science">
        <title>Plasticity of animal genome architecture unmasked by rapid evolution of a pelagic tunicate.</title>
        <authorList>
            <person name="Denoeud F."/>
            <person name="Henriet S."/>
            <person name="Mungpakdee S."/>
            <person name="Aury J.M."/>
            <person name="Da Silva C."/>
            <person name="Brinkmann H."/>
            <person name="Mikhaleva J."/>
            <person name="Olsen L.C."/>
            <person name="Jubin C."/>
            <person name="Canestro C."/>
            <person name="Bouquet J.M."/>
            <person name="Danks G."/>
            <person name="Poulain J."/>
            <person name="Campsteijn C."/>
            <person name="Adamski M."/>
            <person name="Cross I."/>
            <person name="Yadetie F."/>
            <person name="Muffato M."/>
            <person name="Louis A."/>
            <person name="Butcher S."/>
            <person name="Tsagkogeorga G."/>
            <person name="Konrad A."/>
            <person name="Singh S."/>
            <person name="Jensen M.F."/>
            <person name="Cong E.H."/>
            <person name="Eikeseth-Otteraa H."/>
            <person name="Noel B."/>
            <person name="Anthouard V."/>
            <person name="Porcel B.M."/>
            <person name="Kachouri-Lafond R."/>
            <person name="Nishino A."/>
            <person name="Ugolini M."/>
            <person name="Chourrout P."/>
            <person name="Nishida H."/>
            <person name="Aasland R."/>
            <person name="Huzurbazar S."/>
            <person name="Westhof E."/>
            <person name="Delsuc F."/>
            <person name="Lehrach H."/>
            <person name="Reinhardt R."/>
            <person name="Weissenbach J."/>
            <person name="Roy S.W."/>
            <person name="Artiguenave F."/>
            <person name="Postlethwait J.H."/>
            <person name="Manak J.R."/>
            <person name="Thompson E.M."/>
            <person name="Jaillon O."/>
            <person name="Du Pasquier L."/>
            <person name="Boudinot P."/>
            <person name="Liberles D.A."/>
            <person name="Volff J.N."/>
            <person name="Philippe H."/>
            <person name="Lenhard B."/>
            <person name="Roest Crollius H."/>
            <person name="Wincker P."/>
            <person name="Chourrout D."/>
        </authorList>
    </citation>
    <scope>NUCLEOTIDE SEQUENCE [LARGE SCALE GENOMIC DNA]</scope>
</reference>
<dbReference type="AlphaFoldDB" id="E4X0H2"/>
<dbReference type="InterPro" id="IPR002081">
    <property type="entry name" value="Cryptochrome/DNA_photolyase_1"/>
</dbReference>
<dbReference type="Pfam" id="PF00875">
    <property type="entry name" value="DNA_photolyase"/>
    <property type="match status" value="1"/>
</dbReference>
<name>E4X0H2_OIKDI</name>
<dbReference type="SUPFAM" id="SSF52425">
    <property type="entry name" value="Cryptochrome/photolyase, N-terminal domain"/>
    <property type="match status" value="1"/>
</dbReference>
<feature type="domain" description="Photolyase/cryptochrome alpha/beta" evidence="3">
    <location>
        <begin position="5"/>
        <end position="134"/>
    </location>
</feature>
<keyword evidence="2" id="KW-0285">Flavoprotein</keyword>
<dbReference type="Proteomes" id="UP000001307">
    <property type="component" value="Unassembled WGS sequence"/>
</dbReference>
<dbReference type="InParanoid" id="E4X0H2"/>
<dbReference type="InterPro" id="IPR036155">
    <property type="entry name" value="Crypto/Photolyase_N_sf"/>
</dbReference>
<dbReference type="PANTHER" id="PTHR11455">
    <property type="entry name" value="CRYPTOCHROME"/>
    <property type="match status" value="1"/>
</dbReference>
<evidence type="ECO:0000259" key="3">
    <source>
        <dbReference type="PROSITE" id="PS51645"/>
    </source>
</evidence>
<keyword evidence="5" id="KW-1185">Reference proteome</keyword>
<comment type="similarity">
    <text evidence="1">Belongs to the DNA photolyase class-1 family.</text>
</comment>
<dbReference type="EMBL" id="FN653020">
    <property type="protein sequence ID" value="CBY23271.1"/>
    <property type="molecule type" value="Genomic_DNA"/>
</dbReference>
<dbReference type="GO" id="GO:0043153">
    <property type="term" value="P:entrainment of circadian clock by photoperiod"/>
    <property type="evidence" value="ECO:0007669"/>
    <property type="project" value="TreeGrafter"/>
</dbReference>
<dbReference type="Gene3D" id="1.25.40.80">
    <property type="match status" value="1"/>
</dbReference>
<dbReference type="GO" id="GO:0003677">
    <property type="term" value="F:DNA binding"/>
    <property type="evidence" value="ECO:0007669"/>
    <property type="project" value="TreeGrafter"/>
</dbReference>
<gene>
    <name evidence="4" type="ORF">GSOID_T00015206001</name>
</gene>
<evidence type="ECO:0000256" key="1">
    <source>
        <dbReference type="ARBA" id="ARBA00005862"/>
    </source>
</evidence>
<dbReference type="SUPFAM" id="SSF48173">
    <property type="entry name" value="Cryptochrome/photolyase FAD-binding domain"/>
    <property type="match status" value="1"/>
</dbReference>
<proteinExistence type="inferred from homology"/>